<dbReference type="GO" id="GO:0032259">
    <property type="term" value="P:methylation"/>
    <property type="evidence" value="ECO:0007669"/>
    <property type="project" value="UniProtKB-KW"/>
</dbReference>
<dbReference type="CDD" id="cd02440">
    <property type="entry name" value="AdoMet_MTases"/>
    <property type="match status" value="1"/>
</dbReference>
<dbReference type="InterPro" id="IPR017804">
    <property type="entry name" value="MeTrfase_EgtD-like"/>
</dbReference>
<evidence type="ECO:0000256" key="2">
    <source>
        <dbReference type="ARBA" id="ARBA00022679"/>
    </source>
</evidence>
<dbReference type="InterPro" id="IPR051128">
    <property type="entry name" value="EgtD_Methyltrsf_superfamily"/>
</dbReference>
<dbReference type="Proteomes" id="UP001156831">
    <property type="component" value="Unassembled WGS sequence"/>
</dbReference>
<keyword evidence="5" id="KW-1185">Reference proteome</keyword>
<accession>A0ABT6JLI9</accession>
<organism evidence="4 5">
    <name type="scientific">Luteimonas rhizosphaericola</name>
    <dbReference type="NCBI Taxonomy" id="3042024"/>
    <lineage>
        <taxon>Bacteria</taxon>
        <taxon>Pseudomonadati</taxon>
        <taxon>Pseudomonadota</taxon>
        <taxon>Gammaproteobacteria</taxon>
        <taxon>Lysobacterales</taxon>
        <taxon>Lysobacteraceae</taxon>
        <taxon>Luteimonas</taxon>
    </lineage>
</organism>
<dbReference type="InterPro" id="IPR035094">
    <property type="entry name" value="EgtD"/>
</dbReference>
<dbReference type="PANTHER" id="PTHR43397:SF1">
    <property type="entry name" value="ERGOTHIONEINE BIOSYNTHESIS PROTEIN 1"/>
    <property type="match status" value="1"/>
</dbReference>
<feature type="domain" description="Histidine-specific methyltransferase SAM-dependent" evidence="3">
    <location>
        <begin position="31"/>
        <end position="331"/>
    </location>
</feature>
<comment type="caution">
    <text evidence="4">The sequence shown here is derived from an EMBL/GenBank/DDBJ whole genome shotgun (WGS) entry which is preliminary data.</text>
</comment>
<keyword evidence="2 4" id="KW-0808">Transferase</keyword>
<reference evidence="4 5" key="1">
    <citation type="submission" date="2023-04" db="EMBL/GenBank/DDBJ databases">
        <title>Luteimonas sp. M1R5S18.</title>
        <authorList>
            <person name="Sun J.-Q."/>
        </authorList>
    </citation>
    <scope>NUCLEOTIDE SEQUENCE [LARGE SCALE GENOMIC DNA]</scope>
    <source>
        <strain evidence="4 5">M1R5S18</strain>
    </source>
</reference>
<dbReference type="InterPro" id="IPR019257">
    <property type="entry name" value="MeTrfase_dom"/>
</dbReference>
<dbReference type="SUPFAM" id="SSF53335">
    <property type="entry name" value="S-adenosyl-L-methionine-dependent methyltransferases"/>
    <property type="match status" value="1"/>
</dbReference>
<evidence type="ECO:0000313" key="5">
    <source>
        <dbReference type="Proteomes" id="UP001156831"/>
    </source>
</evidence>
<protein>
    <submittedName>
        <fullName evidence="4">L-histidine N(Alpha)-methyltransferase</fullName>
        <ecNumber evidence="4">2.1.1.44</ecNumber>
    </submittedName>
</protein>
<dbReference type="NCBIfam" id="TIGR03438">
    <property type="entry name" value="egtD_ergothio"/>
    <property type="match status" value="1"/>
</dbReference>
<dbReference type="EMBL" id="JARXRN010000028">
    <property type="protein sequence ID" value="MDH5831548.1"/>
    <property type="molecule type" value="Genomic_DNA"/>
</dbReference>
<evidence type="ECO:0000256" key="1">
    <source>
        <dbReference type="ARBA" id="ARBA00022603"/>
    </source>
</evidence>
<dbReference type="PANTHER" id="PTHR43397">
    <property type="entry name" value="ERGOTHIONEINE BIOSYNTHESIS PROTEIN 1"/>
    <property type="match status" value="1"/>
</dbReference>
<dbReference type="PIRSF" id="PIRSF018005">
    <property type="entry name" value="UCP018005"/>
    <property type="match status" value="1"/>
</dbReference>
<dbReference type="RefSeq" id="WP_280602511.1">
    <property type="nucleotide sequence ID" value="NZ_JARXRN010000028.1"/>
</dbReference>
<keyword evidence="1 4" id="KW-0489">Methyltransferase</keyword>
<dbReference type="EC" id="2.1.1.44" evidence="4"/>
<sequence length="337" mass="36541">MTPASGSCSAQHPPADGWTVLDLAPPAADLRADARAGLRANPKRLSSKYFYDARGSRLFEAITRQPEYYLTRVETALLEAVAPRIAQRVGPNVHVVELGTGSGIKTRQLLDALDDPVAYTSVEISMAALLDSTRAVADQFPHLQLLPVCADFTRPVPLPPAQRAARRTLVFFPGSTLGNFDDDDALELLRSIRETMGPDGLALLGFDLVKPVERLEAAYNDAAGVTAEFTLNLLARLNREAEGRFDLNRFAHHAAYSVERERIETAIVSREAQTVQVAGEAIDFAAGERIEVEISRKYTGASIRTIAAQAGLAVDETWTDDARDFALVLLRAADGAS</sequence>
<proteinExistence type="predicted"/>
<evidence type="ECO:0000259" key="3">
    <source>
        <dbReference type="Pfam" id="PF10017"/>
    </source>
</evidence>
<dbReference type="GO" id="GO:0052706">
    <property type="term" value="F:L-histidine N(alpha)-methyltransferase activity"/>
    <property type="evidence" value="ECO:0007669"/>
    <property type="project" value="UniProtKB-EC"/>
</dbReference>
<dbReference type="InterPro" id="IPR029063">
    <property type="entry name" value="SAM-dependent_MTases_sf"/>
</dbReference>
<dbReference type="Pfam" id="PF10017">
    <property type="entry name" value="Methyltransf_33"/>
    <property type="match status" value="1"/>
</dbReference>
<evidence type="ECO:0000313" key="4">
    <source>
        <dbReference type="EMBL" id="MDH5831548.1"/>
    </source>
</evidence>
<dbReference type="Gene3D" id="3.40.50.150">
    <property type="entry name" value="Vaccinia Virus protein VP39"/>
    <property type="match status" value="1"/>
</dbReference>
<name>A0ABT6JLI9_9GAMM</name>
<gene>
    <name evidence="4" type="primary">egtD</name>
    <name evidence="4" type="ORF">QFW80_13580</name>
</gene>